<reference evidence="3 4" key="1">
    <citation type="submission" date="2014-08" db="EMBL/GenBank/DDBJ databases">
        <authorList>
            <person name="Moulin Lionel"/>
        </authorList>
    </citation>
    <scope>NUCLEOTIDE SEQUENCE [LARGE SCALE GENOMIC DNA]</scope>
</reference>
<dbReference type="Proteomes" id="UP000046373">
    <property type="component" value="Unassembled WGS sequence"/>
</dbReference>
<gene>
    <name evidence="3" type="ORF">MPLDJ20_150004</name>
</gene>
<name>A0A090GIJ2_MESPL</name>
<feature type="compositionally biased region" description="Polar residues" evidence="1">
    <location>
        <begin position="55"/>
        <end position="70"/>
    </location>
</feature>
<feature type="transmembrane region" description="Helical" evidence="2">
    <location>
        <begin position="27"/>
        <end position="49"/>
    </location>
</feature>
<proteinExistence type="predicted"/>
<evidence type="ECO:0000313" key="3">
    <source>
        <dbReference type="EMBL" id="CDX32015.1"/>
    </source>
</evidence>
<feature type="region of interest" description="Disordered" evidence="1">
    <location>
        <begin position="55"/>
        <end position="99"/>
    </location>
</feature>
<dbReference type="EMBL" id="CCNB01000007">
    <property type="protein sequence ID" value="CDX32015.1"/>
    <property type="molecule type" value="Genomic_DNA"/>
</dbReference>
<evidence type="ECO:0000256" key="1">
    <source>
        <dbReference type="SAM" id="MobiDB-lite"/>
    </source>
</evidence>
<keyword evidence="2" id="KW-0472">Membrane</keyword>
<sequence>MITAENRGLSMAEDMSRRQEQKGTARIVGWGAALILVLFLCLLAFFMLAPSMGSRQTSSFKRTPEQNVGQGNAPADSRPSPGVQKDPLGNYKLPNQQGG</sequence>
<evidence type="ECO:0000313" key="4">
    <source>
        <dbReference type="Proteomes" id="UP000046373"/>
    </source>
</evidence>
<dbReference type="AlphaFoldDB" id="A0A090GIJ2"/>
<organism evidence="3 4">
    <name type="scientific">Mesorhizobium plurifarium</name>
    <dbReference type="NCBI Taxonomy" id="69974"/>
    <lineage>
        <taxon>Bacteria</taxon>
        <taxon>Pseudomonadati</taxon>
        <taxon>Pseudomonadota</taxon>
        <taxon>Alphaproteobacteria</taxon>
        <taxon>Hyphomicrobiales</taxon>
        <taxon>Phyllobacteriaceae</taxon>
        <taxon>Mesorhizobium</taxon>
    </lineage>
</organism>
<accession>A0A090GIJ2</accession>
<evidence type="ECO:0000256" key="2">
    <source>
        <dbReference type="SAM" id="Phobius"/>
    </source>
</evidence>
<keyword evidence="2" id="KW-1133">Transmembrane helix</keyword>
<keyword evidence="2" id="KW-0812">Transmembrane</keyword>
<protein>
    <submittedName>
        <fullName evidence="3">Uncharacterized protein</fullName>
    </submittedName>
</protein>